<name>A0A7W7BRS1_9MICO</name>
<dbReference type="RefSeq" id="WP_184220746.1">
    <property type="nucleotide sequence ID" value="NZ_JACHMD010000001.1"/>
</dbReference>
<dbReference type="PROSITE" id="PS50977">
    <property type="entry name" value="HTH_TETR_2"/>
    <property type="match status" value="1"/>
</dbReference>
<dbReference type="AlphaFoldDB" id="A0A7W7BRS1"/>
<proteinExistence type="predicted"/>
<dbReference type="GO" id="GO:0000976">
    <property type="term" value="F:transcription cis-regulatory region binding"/>
    <property type="evidence" value="ECO:0007669"/>
    <property type="project" value="TreeGrafter"/>
</dbReference>
<reference evidence="7 8" key="1">
    <citation type="submission" date="2020-08" db="EMBL/GenBank/DDBJ databases">
        <title>Sequencing the genomes of 1000 actinobacteria strains.</title>
        <authorList>
            <person name="Klenk H.-P."/>
        </authorList>
    </citation>
    <scope>NUCLEOTIDE SEQUENCE [LARGE SCALE GENOMIC DNA]</scope>
    <source>
        <strain evidence="7 8">DSM 24947</strain>
    </source>
</reference>
<organism evidence="7 8">
    <name type="scientific">Microbacterium marinum</name>
    <dbReference type="NCBI Taxonomy" id="421115"/>
    <lineage>
        <taxon>Bacteria</taxon>
        <taxon>Bacillati</taxon>
        <taxon>Actinomycetota</taxon>
        <taxon>Actinomycetes</taxon>
        <taxon>Micrococcales</taxon>
        <taxon>Microbacteriaceae</taxon>
        <taxon>Microbacterium</taxon>
    </lineage>
</organism>
<dbReference type="InterPro" id="IPR036271">
    <property type="entry name" value="Tet_transcr_reg_TetR-rel_C_sf"/>
</dbReference>
<keyword evidence="8" id="KW-1185">Reference proteome</keyword>
<gene>
    <name evidence="7" type="ORF">BKA24_002373</name>
</gene>
<evidence type="ECO:0000256" key="3">
    <source>
        <dbReference type="ARBA" id="ARBA00023163"/>
    </source>
</evidence>
<dbReference type="Gene3D" id="1.10.357.10">
    <property type="entry name" value="Tetracycline Repressor, domain 2"/>
    <property type="match status" value="1"/>
</dbReference>
<evidence type="ECO:0000256" key="2">
    <source>
        <dbReference type="ARBA" id="ARBA00023125"/>
    </source>
</evidence>
<dbReference type="InterPro" id="IPR001647">
    <property type="entry name" value="HTH_TetR"/>
</dbReference>
<accession>A0A7W7BRS1</accession>
<keyword evidence="1" id="KW-0805">Transcription regulation</keyword>
<feature type="region of interest" description="Disordered" evidence="5">
    <location>
        <begin position="1"/>
        <end position="24"/>
    </location>
</feature>
<dbReference type="EMBL" id="JACHMD010000001">
    <property type="protein sequence ID" value="MBB4667664.1"/>
    <property type="molecule type" value="Genomic_DNA"/>
</dbReference>
<keyword evidence="3" id="KW-0804">Transcription</keyword>
<dbReference type="PANTHER" id="PTHR30055">
    <property type="entry name" value="HTH-TYPE TRANSCRIPTIONAL REGULATOR RUTR"/>
    <property type="match status" value="1"/>
</dbReference>
<evidence type="ECO:0000313" key="7">
    <source>
        <dbReference type="EMBL" id="MBB4667664.1"/>
    </source>
</evidence>
<evidence type="ECO:0000256" key="4">
    <source>
        <dbReference type="PROSITE-ProRule" id="PRU00335"/>
    </source>
</evidence>
<evidence type="ECO:0000313" key="8">
    <source>
        <dbReference type="Proteomes" id="UP000573729"/>
    </source>
</evidence>
<evidence type="ECO:0000259" key="6">
    <source>
        <dbReference type="PROSITE" id="PS50977"/>
    </source>
</evidence>
<keyword evidence="2 4" id="KW-0238">DNA-binding</keyword>
<evidence type="ECO:0000256" key="5">
    <source>
        <dbReference type="SAM" id="MobiDB-lite"/>
    </source>
</evidence>
<sequence>MSTQESPARPDSVPTRERRSDATTNHKALLHAAQAVLAENPQASLDTIAQAAGLSRRALYGHFPDRETLLKEVIALGAERFNAIADVIEDTDPRVALARLAVRLWREASAVRAAANIALSEAHVAETVRSLAPLRRRVRELSNTGIAAGVFRRDVSPEVLAILIEETARATLRQTRLDAESGPSAIARVVLSIVGLSWTEQAELIESNPDIVDQA</sequence>
<protein>
    <submittedName>
        <fullName evidence="7">AcrR family transcriptional regulator</fullName>
    </submittedName>
</protein>
<comment type="caution">
    <text evidence="7">The sequence shown here is derived from an EMBL/GenBank/DDBJ whole genome shotgun (WGS) entry which is preliminary data.</text>
</comment>
<dbReference type="Proteomes" id="UP000573729">
    <property type="component" value="Unassembled WGS sequence"/>
</dbReference>
<dbReference type="SUPFAM" id="SSF46689">
    <property type="entry name" value="Homeodomain-like"/>
    <property type="match status" value="1"/>
</dbReference>
<dbReference type="GO" id="GO:0003700">
    <property type="term" value="F:DNA-binding transcription factor activity"/>
    <property type="evidence" value="ECO:0007669"/>
    <property type="project" value="TreeGrafter"/>
</dbReference>
<dbReference type="InterPro" id="IPR050109">
    <property type="entry name" value="HTH-type_TetR-like_transc_reg"/>
</dbReference>
<feature type="domain" description="HTH tetR-type" evidence="6">
    <location>
        <begin position="23"/>
        <end position="81"/>
    </location>
</feature>
<dbReference type="PANTHER" id="PTHR30055:SF234">
    <property type="entry name" value="HTH-TYPE TRANSCRIPTIONAL REGULATOR BETI"/>
    <property type="match status" value="1"/>
</dbReference>
<dbReference type="SUPFAM" id="SSF48498">
    <property type="entry name" value="Tetracyclin repressor-like, C-terminal domain"/>
    <property type="match status" value="1"/>
</dbReference>
<evidence type="ECO:0000256" key="1">
    <source>
        <dbReference type="ARBA" id="ARBA00023015"/>
    </source>
</evidence>
<dbReference type="InterPro" id="IPR009057">
    <property type="entry name" value="Homeodomain-like_sf"/>
</dbReference>
<dbReference type="Pfam" id="PF00440">
    <property type="entry name" value="TetR_N"/>
    <property type="match status" value="1"/>
</dbReference>
<feature type="DNA-binding region" description="H-T-H motif" evidence="4">
    <location>
        <begin position="44"/>
        <end position="63"/>
    </location>
</feature>